<dbReference type="RefSeq" id="WP_175191600.1">
    <property type="nucleotide sequence ID" value="NZ_CADIJO010000003.1"/>
</dbReference>
<evidence type="ECO:0000256" key="1">
    <source>
        <dbReference type="SAM" id="SignalP"/>
    </source>
</evidence>
<evidence type="ECO:0008006" key="4">
    <source>
        <dbReference type="Google" id="ProtNLM"/>
    </source>
</evidence>
<dbReference type="EMBL" id="CADIJO010000003">
    <property type="protein sequence ID" value="CAB3674286.1"/>
    <property type="molecule type" value="Genomic_DNA"/>
</dbReference>
<organism evidence="2 3">
    <name type="scientific">Achromobacter deleyi</name>
    <dbReference type="NCBI Taxonomy" id="1353891"/>
    <lineage>
        <taxon>Bacteria</taxon>
        <taxon>Pseudomonadati</taxon>
        <taxon>Pseudomonadota</taxon>
        <taxon>Betaproteobacteria</taxon>
        <taxon>Burkholderiales</taxon>
        <taxon>Alcaligenaceae</taxon>
        <taxon>Achromobacter</taxon>
    </lineage>
</organism>
<proteinExistence type="predicted"/>
<name>A0A6S7A414_9BURK</name>
<protein>
    <recommendedName>
        <fullName evidence="4">Secreted protein</fullName>
    </recommendedName>
</protein>
<feature type="signal peptide" evidence="1">
    <location>
        <begin position="1"/>
        <end position="35"/>
    </location>
</feature>
<feature type="chain" id="PRO_5029005799" description="Secreted protein" evidence="1">
    <location>
        <begin position="36"/>
        <end position="160"/>
    </location>
</feature>
<sequence>MKSSCPPSPTTRRAPLTLRCALLMASTLFASQASAAGQPPFDPPTPAPSESLTPIRILAASPACPVTTRRSGGKVDDIYWTQGPYNARVDTDEVDHYVDLNLVVKTSGYHPGDCIEATIQADDGQDVAMETKTIVLRARVNEIGYAFFEAPMRRYTVILR</sequence>
<keyword evidence="1" id="KW-0732">Signal</keyword>
<evidence type="ECO:0000313" key="3">
    <source>
        <dbReference type="Proteomes" id="UP000494111"/>
    </source>
</evidence>
<evidence type="ECO:0000313" key="2">
    <source>
        <dbReference type="EMBL" id="CAB3674286.1"/>
    </source>
</evidence>
<accession>A0A6S7A414</accession>
<reference evidence="2 3" key="1">
    <citation type="submission" date="2020-04" db="EMBL/GenBank/DDBJ databases">
        <authorList>
            <person name="De Canck E."/>
        </authorList>
    </citation>
    <scope>NUCLEOTIDE SEQUENCE [LARGE SCALE GENOMIC DNA]</scope>
    <source>
        <strain evidence="2 3">LMG 3458</strain>
    </source>
</reference>
<gene>
    <name evidence="2" type="ORF">LMG3458_01265</name>
</gene>
<dbReference type="AlphaFoldDB" id="A0A6S7A414"/>
<dbReference type="Proteomes" id="UP000494111">
    <property type="component" value="Unassembled WGS sequence"/>
</dbReference>